<accession>A0A1Q3C9G4</accession>
<reference evidence="3" key="1">
    <citation type="submission" date="2016-04" db="EMBL/GenBank/DDBJ databases">
        <title>Cephalotus genome sequencing.</title>
        <authorList>
            <person name="Fukushima K."/>
            <person name="Hasebe M."/>
            <person name="Fang X."/>
        </authorList>
    </citation>
    <scope>NUCLEOTIDE SEQUENCE [LARGE SCALE GENOMIC DNA]</scope>
    <source>
        <strain evidence="3">cv. St1</strain>
    </source>
</reference>
<dbReference type="InParanoid" id="A0A1Q3C9G4"/>
<name>A0A1Q3C9G4_CEPFO</name>
<dbReference type="Pfam" id="PF13960">
    <property type="entry name" value="DUF4218"/>
    <property type="match status" value="1"/>
</dbReference>
<sequence length="157" mass="18430">MEHLLVHLVYKAIVCGPTQNTWIYPIERYNTLIYSLVDKLYCLRVFLTYVFFLQRDLYDLKNMVKNKARVEGSIAEAYLTHKLTTFCSLYFGSDVLTKLNKPDQNCNGMQLSDGRLSIICHTGKPKGREDKRNLTNREYQTFLYVLLNYEEVNLLVE</sequence>
<feature type="domain" description="DUF4218" evidence="1">
    <location>
        <begin position="49"/>
        <end position="105"/>
    </location>
</feature>
<dbReference type="PANTHER" id="PTHR48258:SF3">
    <property type="entry name" value="FK506-BINDING PROTEIN 4-LIKE ISOFORM X1"/>
    <property type="match status" value="1"/>
</dbReference>
<dbReference type="OrthoDB" id="913961at2759"/>
<organism evidence="2 3">
    <name type="scientific">Cephalotus follicularis</name>
    <name type="common">Albany pitcher plant</name>
    <dbReference type="NCBI Taxonomy" id="3775"/>
    <lineage>
        <taxon>Eukaryota</taxon>
        <taxon>Viridiplantae</taxon>
        <taxon>Streptophyta</taxon>
        <taxon>Embryophyta</taxon>
        <taxon>Tracheophyta</taxon>
        <taxon>Spermatophyta</taxon>
        <taxon>Magnoliopsida</taxon>
        <taxon>eudicotyledons</taxon>
        <taxon>Gunneridae</taxon>
        <taxon>Pentapetalae</taxon>
        <taxon>rosids</taxon>
        <taxon>fabids</taxon>
        <taxon>Oxalidales</taxon>
        <taxon>Cephalotaceae</taxon>
        <taxon>Cephalotus</taxon>
    </lineage>
</organism>
<dbReference type="InterPro" id="IPR025452">
    <property type="entry name" value="DUF4218"/>
</dbReference>
<dbReference type="AlphaFoldDB" id="A0A1Q3C9G4"/>
<proteinExistence type="predicted"/>
<evidence type="ECO:0000313" key="3">
    <source>
        <dbReference type="Proteomes" id="UP000187406"/>
    </source>
</evidence>
<protein>
    <submittedName>
        <fullName evidence="2">DUF4218 domain-containing protein</fullName>
    </submittedName>
</protein>
<evidence type="ECO:0000313" key="2">
    <source>
        <dbReference type="EMBL" id="GAV76752.1"/>
    </source>
</evidence>
<gene>
    <name evidence="2" type="ORF">CFOL_v3_20225</name>
</gene>
<evidence type="ECO:0000259" key="1">
    <source>
        <dbReference type="Pfam" id="PF13960"/>
    </source>
</evidence>
<comment type="caution">
    <text evidence="2">The sequence shown here is derived from an EMBL/GenBank/DDBJ whole genome shotgun (WGS) entry which is preliminary data.</text>
</comment>
<dbReference type="Proteomes" id="UP000187406">
    <property type="component" value="Unassembled WGS sequence"/>
</dbReference>
<dbReference type="EMBL" id="BDDD01001521">
    <property type="protein sequence ID" value="GAV76752.1"/>
    <property type="molecule type" value="Genomic_DNA"/>
</dbReference>
<keyword evidence="3" id="KW-1185">Reference proteome</keyword>
<dbReference type="PANTHER" id="PTHR48258">
    <property type="entry name" value="DUF4218 DOMAIN-CONTAINING PROTEIN-RELATED"/>
    <property type="match status" value="1"/>
</dbReference>